<feature type="compositionally biased region" description="Gly residues" evidence="1">
    <location>
        <begin position="183"/>
        <end position="215"/>
    </location>
</feature>
<reference evidence="2 3" key="1">
    <citation type="submission" date="2020-06" db="EMBL/GenBank/DDBJ databases">
        <title>Description of novel acetic acid bacteria.</title>
        <authorList>
            <person name="Sombolestani A."/>
        </authorList>
    </citation>
    <scope>NUCLEOTIDE SEQUENCE [LARGE SCALE GENOMIC DNA]</scope>
    <source>
        <strain evidence="2 3">LMG 26838</strain>
    </source>
</reference>
<dbReference type="InterPro" id="IPR012683">
    <property type="entry name" value="CHP02302_TM"/>
</dbReference>
<feature type="compositionally biased region" description="Low complexity" evidence="1">
    <location>
        <begin position="79"/>
        <end position="93"/>
    </location>
</feature>
<name>A0A850NXR6_9PROT</name>
<dbReference type="EMBL" id="JABXXQ010000415">
    <property type="protein sequence ID" value="NVN31568.1"/>
    <property type="molecule type" value="Genomic_DNA"/>
</dbReference>
<feature type="compositionally biased region" description="Polar residues" evidence="1">
    <location>
        <begin position="168"/>
        <end position="181"/>
    </location>
</feature>
<feature type="region of interest" description="Disordered" evidence="1">
    <location>
        <begin position="129"/>
        <end position="275"/>
    </location>
</feature>
<feature type="region of interest" description="Disordered" evidence="1">
    <location>
        <begin position="29"/>
        <end position="106"/>
    </location>
</feature>
<proteinExistence type="predicted"/>
<dbReference type="RefSeq" id="WP_176625969.1">
    <property type="nucleotide sequence ID" value="NZ_JABXXQ010000415.1"/>
</dbReference>
<feature type="compositionally biased region" description="Basic and acidic residues" evidence="1">
    <location>
        <begin position="255"/>
        <end position="275"/>
    </location>
</feature>
<sequence>AAAAQQAQAAAEAREQMAGLKDIIGRQTALLDASQKRDPHPDPTGNPTAAWRDAPGEMPGDAPGGMPGDVLSDTAGDTSAGPPSAPGSSPAAPDVARRDEAQAQHTLQRATDELAQEFKAFQGKLPQKLTDAGEAMQRARAALRQGDDAAASAAQTEALKDLGDGGQQMRQTMSENSSRAESGSGGIIPGFGPDGQGGGGDQGDGGDGSDGGQGSADGQDRDALGRPLNQGSGRHGDDDATSPVLPGADAGARSRALEEELRRRDSDRQRPPAELDYLDRLLRPFAR</sequence>
<dbReference type="AlphaFoldDB" id="A0A850NXR6"/>
<feature type="compositionally biased region" description="Low complexity" evidence="1">
    <location>
        <begin position="138"/>
        <end position="155"/>
    </location>
</feature>
<feature type="non-terminal residue" evidence="2">
    <location>
        <position position="1"/>
    </location>
</feature>
<gene>
    <name evidence="2" type="ORF">HUK83_14665</name>
</gene>
<evidence type="ECO:0000313" key="3">
    <source>
        <dbReference type="Proteomes" id="UP000565205"/>
    </source>
</evidence>
<evidence type="ECO:0000313" key="2">
    <source>
        <dbReference type="EMBL" id="NVN31568.1"/>
    </source>
</evidence>
<evidence type="ECO:0000256" key="1">
    <source>
        <dbReference type="SAM" id="MobiDB-lite"/>
    </source>
</evidence>
<comment type="caution">
    <text evidence="2">The sequence shown here is derived from an EMBL/GenBank/DDBJ whole genome shotgun (WGS) entry which is preliminary data.</text>
</comment>
<organism evidence="2 3">
    <name type="scientific">Endobacter medicaginis</name>
    <dbReference type="NCBI Taxonomy" id="1181271"/>
    <lineage>
        <taxon>Bacteria</taxon>
        <taxon>Pseudomonadati</taxon>
        <taxon>Pseudomonadota</taxon>
        <taxon>Alphaproteobacteria</taxon>
        <taxon>Acetobacterales</taxon>
        <taxon>Acetobacteraceae</taxon>
        <taxon>Endobacter</taxon>
    </lineage>
</organism>
<dbReference type="Proteomes" id="UP000565205">
    <property type="component" value="Unassembled WGS sequence"/>
</dbReference>
<dbReference type="Pfam" id="PF13779">
    <property type="entry name" value="DUF4175"/>
    <property type="match status" value="1"/>
</dbReference>
<accession>A0A850NXR6</accession>
<protein>
    <submittedName>
        <fullName evidence="2">DUF4175 family protein</fullName>
    </submittedName>
</protein>